<evidence type="ECO:0000256" key="2">
    <source>
        <dbReference type="ARBA" id="ARBA00022801"/>
    </source>
</evidence>
<dbReference type="AlphaFoldDB" id="A0A1D8ASS9"/>
<dbReference type="Gene3D" id="3.60.20.10">
    <property type="entry name" value="Glutamine Phosphoribosylpyrophosphate, subunit 1, domain 1"/>
    <property type="match status" value="1"/>
</dbReference>
<dbReference type="InterPro" id="IPR014395">
    <property type="entry name" value="Pen/GL7ACA/AHL_acylase"/>
</dbReference>
<feature type="binding site" evidence="5">
    <location>
        <position position="195"/>
    </location>
    <ligand>
        <name>Ca(2+)</name>
        <dbReference type="ChEBI" id="CHEBI:29108"/>
    </ligand>
</feature>
<dbReference type="PIRSF" id="PIRSF001227">
    <property type="entry name" value="Pen_acylase"/>
    <property type="match status" value="1"/>
</dbReference>
<comment type="cofactor">
    <cofactor evidence="5">
        <name>Ca(2+)</name>
        <dbReference type="ChEBI" id="CHEBI:29108"/>
    </cofactor>
    <text evidence="5">Binds 1 Ca(2+) ion per dimer.</text>
</comment>
<gene>
    <name evidence="6" type="primary">quiP</name>
    <name evidence="6" type="ORF">Verru16b_01013</name>
</gene>
<dbReference type="Gene3D" id="1.10.1400.10">
    <property type="match status" value="1"/>
</dbReference>
<protein>
    <submittedName>
        <fullName evidence="6">Acyl-homoserine lactone acylase QuiP</fullName>
        <ecNumber evidence="6">3.5.1.97</ecNumber>
    </submittedName>
</protein>
<dbReference type="EMBL" id="CP016094">
    <property type="protein sequence ID" value="AOS43953.1"/>
    <property type="molecule type" value="Genomic_DNA"/>
</dbReference>
<keyword evidence="3" id="KW-0865">Zymogen</keyword>
<dbReference type="InterPro" id="IPR043146">
    <property type="entry name" value="Penicillin_amidase_N_B-knob"/>
</dbReference>
<feature type="binding site" evidence="5">
    <location>
        <position position="338"/>
    </location>
    <ligand>
        <name>Ca(2+)</name>
        <dbReference type="ChEBI" id="CHEBI:29108"/>
    </ligand>
</feature>
<evidence type="ECO:0000313" key="7">
    <source>
        <dbReference type="Proteomes" id="UP000095228"/>
    </source>
</evidence>
<dbReference type="Gene3D" id="1.10.439.10">
    <property type="entry name" value="Penicillin Amidohydrolase, domain 1"/>
    <property type="match status" value="1"/>
</dbReference>
<name>A0A1D8ASS9_9BACT</name>
<dbReference type="Gene3D" id="2.30.120.10">
    <property type="match status" value="1"/>
</dbReference>
<evidence type="ECO:0000256" key="4">
    <source>
        <dbReference type="PIRSR" id="PIRSR001227-1"/>
    </source>
</evidence>
<evidence type="ECO:0000256" key="3">
    <source>
        <dbReference type="ARBA" id="ARBA00023145"/>
    </source>
</evidence>
<dbReference type="SUPFAM" id="SSF56235">
    <property type="entry name" value="N-terminal nucleophile aminohydrolases (Ntn hydrolases)"/>
    <property type="match status" value="1"/>
</dbReference>
<dbReference type="PANTHER" id="PTHR34218">
    <property type="entry name" value="PEPTIDASE S45 PENICILLIN AMIDASE"/>
    <property type="match status" value="1"/>
</dbReference>
<dbReference type="InterPro" id="IPR023343">
    <property type="entry name" value="Penicillin_amidase_dom1"/>
</dbReference>
<feature type="binding site" evidence="5">
    <location>
        <position position="341"/>
    </location>
    <ligand>
        <name>Ca(2+)</name>
        <dbReference type="ChEBI" id="CHEBI:29108"/>
    </ligand>
</feature>
<reference evidence="6 7" key="1">
    <citation type="submission" date="2016-06" db="EMBL/GenBank/DDBJ databases">
        <title>Three novel species with peptidoglycan cell walls form the new genus Lacunisphaera gen. nov. in the family Opitutaceae of the verrucomicrobial subdivision 4.</title>
        <authorList>
            <person name="Rast P."/>
            <person name="Gloeckner I."/>
            <person name="Jogler M."/>
            <person name="Boedeker C."/>
            <person name="Jeske O."/>
            <person name="Wiegand S."/>
            <person name="Reinhardt R."/>
            <person name="Schumann P."/>
            <person name="Rohde M."/>
            <person name="Spring S."/>
            <person name="Gloeckner F.O."/>
            <person name="Jogler C."/>
        </authorList>
    </citation>
    <scope>NUCLEOTIDE SEQUENCE [LARGE SCALE GENOMIC DNA]</scope>
    <source>
        <strain evidence="6 7">IG16b</strain>
    </source>
</reference>
<dbReference type="RefSeq" id="WP_069961259.1">
    <property type="nucleotide sequence ID" value="NZ_CP016094.1"/>
</dbReference>
<dbReference type="InterPro" id="IPR002692">
    <property type="entry name" value="S45"/>
</dbReference>
<evidence type="ECO:0000313" key="6">
    <source>
        <dbReference type="EMBL" id="AOS43953.1"/>
    </source>
</evidence>
<dbReference type="InterPro" id="IPR029055">
    <property type="entry name" value="Ntn_hydrolases_N"/>
</dbReference>
<dbReference type="EC" id="3.5.1.97" evidence="6"/>
<evidence type="ECO:0000256" key="5">
    <source>
        <dbReference type="PIRSR" id="PIRSR001227-2"/>
    </source>
</evidence>
<keyword evidence="5" id="KW-0106">Calcium</keyword>
<keyword evidence="7" id="KW-1185">Reference proteome</keyword>
<organism evidence="6 7">
    <name type="scientific">Lacunisphaera limnophila</name>
    <dbReference type="NCBI Taxonomy" id="1838286"/>
    <lineage>
        <taxon>Bacteria</taxon>
        <taxon>Pseudomonadati</taxon>
        <taxon>Verrucomicrobiota</taxon>
        <taxon>Opitutia</taxon>
        <taxon>Opitutales</taxon>
        <taxon>Opitutaceae</taxon>
        <taxon>Lacunisphaera</taxon>
    </lineage>
</organism>
<evidence type="ECO:0000256" key="1">
    <source>
        <dbReference type="ARBA" id="ARBA00006586"/>
    </source>
</evidence>
<dbReference type="PATRIC" id="fig|1838286.3.peg.1016"/>
<dbReference type="InterPro" id="IPR043147">
    <property type="entry name" value="Penicillin_amidase_A-knob"/>
</dbReference>
<comment type="similarity">
    <text evidence="1">Belongs to the peptidase S45 family.</text>
</comment>
<dbReference type="OrthoDB" id="9759796at2"/>
<accession>A0A1D8ASS9</accession>
<keyword evidence="2 6" id="KW-0378">Hydrolase</keyword>
<dbReference type="PANTHER" id="PTHR34218:SF4">
    <property type="entry name" value="ACYL-HOMOSERINE LACTONE ACYLASE QUIP"/>
    <property type="match status" value="1"/>
</dbReference>
<dbReference type="GO" id="GO:0017000">
    <property type="term" value="P:antibiotic biosynthetic process"/>
    <property type="evidence" value="ECO:0007669"/>
    <property type="project" value="InterPro"/>
</dbReference>
<dbReference type="KEGG" id="obg:Verru16b_01013"/>
<proteinExistence type="inferred from homology"/>
<dbReference type="GO" id="GO:0016811">
    <property type="term" value="F:hydrolase activity, acting on carbon-nitrogen (but not peptide) bonds, in linear amides"/>
    <property type="evidence" value="ECO:0007669"/>
    <property type="project" value="InterPro"/>
</dbReference>
<dbReference type="STRING" id="1838286.Verru16b_01013"/>
<feature type="active site" description="Nucleophile" evidence="4">
    <location>
        <position position="261"/>
    </location>
</feature>
<dbReference type="CDD" id="cd03747">
    <property type="entry name" value="Ntn_PGA_like"/>
    <property type="match status" value="1"/>
</dbReference>
<keyword evidence="5" id="KW-0479">Metal-binding</keyword>
<dbReference type="Pfam" id="PF01804">
    <property type="entry name" value="Penicil_amidase"/>
    <property type="match status" value="1"/>
</dbReference>
<sequence>MTDPLWKRLQLLVSVLSVVLVLALLVAGVFAWRMRGSLAVLDGQLSIPGLTAPVKIERDALGIPTLTGASRTDVARATGFVHAQDRFFQMDLLRRSGAGELAALVGPAAVPLDQAHRLHGFRRTAEKALARLEPGPRAVLEAYTVGVNAGLAVLPQSPWEYAVLRTAPEPWRAEDSLLVIYAMWFDLQDATGSFELSLGTLRESLGGLGANFFAPRGTSWDSALDGSTFPAAPLPPLRLPSATPDAPPTAHTVSERLPVGSNSMAVAGTHTAGGAALLGNDMHLGLHTPNIWYRAVLAWTDPAGTPRRVVGVTLPGTPAVVVGSNGHVAWGYTVSYADTSDVVIVETETTAEAFYRTPTGYKEIEHRRETIAVKGGEPVTFTARWTEWGPLFAAAGSGQFHALRWNAHDPEATDLTVLELETAPTVETALAIGRRAGLPNLNLLAADSAGSIGWTLTGRIPRRVGYDGRLPVSWSFGDRAWAGWLAPDEIPAIVNPPDGFLWTANQRLVGGEAYAKLGDGGYFTGARGAQVRDGLRQLVASGQPAQPADLLAIQLDDRALFLARWQKALLTVLTDEAVAARSARGDLREAVRAWDGRASVDSAAYRLVRLWRLKLAARAFAPFFDRAGATEPRFSSGNFQYEDALWQLVQERPDRLLNPAHDSWEALLLAAADDVLAETERAGISPTRFTQGAANTLRMRHPFSRLLPDFLAGFLDMPAQPLPGGSDLPRMQQASFGASQRMVVAPGRETEGLFHMPGGQSAHPFSPFYRAGHDAWVKGEPTPLLPGPVQHTLILNP</sequence>
<dbReference type="GO" id="GO:0046872">
    <property type="term" value="F:metal ion binding"/>
    <property type="evidence" value="ECO:0007669"/>
    <property type="project" value="UniProtKB-KW"/>
</dbReference>
<dbReference type="Proteomes" id="UP000095228">
    <property type="component" value="Chromosome"/>
</dbReference>